<dbReference type="PANTHER" id="PTHR34387">
    <property type="entry name" value="SLR1258 PROTEIN"/>
    <property type="match status" value="1"/>
</dbReference>
<protein>
    <recommendedName>
        <fullName evidence="3">SIMPL domain-containing protein</fullName>
    </recommendedName>
</protein>
<dbReference type="GO" id="GO:0006974">
    <property type="term" value="P:DNA damage response"/>
    <property type="evidence" value="ECO:0007669"/>
    <property type="project" value="TreeGrafter"/>
</dbReference>
<dbReference type="Pfam" id="PF04402">
    <property type="entry name" value="SIMPL"/>
    <property type="match status" value="1"/>
</dbReference>
<dbReference type="PANTHER" id="PTHR34387:SF1">
    <property type="entry name" value="PERIPLASMIC IMMUNOGENIC PROTEIN"/>
    <property type="match status" value="1"/>
</dbReference>
<dbReference type="InterPro" id="IPR052022">
    <property type="entry name" value="26kDa_periplasmic_antigen"/>
</dbReference>
<reference evidence="1 2" key="1">
    <citation type="submission" date="2017-09" db="EMBL/GenBank/DDBJ databases">
        <title>Depth-based differentiation of microbial function through sediment-hosted aquifers and enrichment of novel symbionts in the deep terrestrial subsurface.</title>
        <authorList>
            <person name="Probst A.J."/>
            <person name="Ladd B."/>
            <person name="Jarett J.K."/>
            <person name="Geller-Mcgrath D.E."/>
            <person name="Sieber C.M."/>
            <person name="Emerson J.B."/>
            <person name="Anantharaman K."/>
            <person name="Thomas B.C."/>
            <person name="Malmstrom R."/>
            <person name="Stieglmeier M."/>
            <person name="Klingl A."/>
            <person name="Woyke T."/>
            <person name="Ryan C.M."/>
            <person name="Banfield J.F."/>
        </authorList>
    </citation>
    <scope>NUCLEOTIDE SEQUENCE [LARGE SCALE GENOMIC DNA]</scope>
    <source>
        <strain evidence="1">CG10_big_fil_rev_8_21_14_0_10_36_16</strain>
    </source>
</reference>
<organism evidence="1 2">
    <name type="scientific">Candidatus Yanofskybacteria bacterium CG10_big_fil_rev_8_21_14_0_10_36_16</name>
    <dbReference type="NCBI Taxonomy" id="1975096"/>
    <lineage>
        <taxon>Bacteria</taxon>
        <taxon>Candidatus Yanofskyibacteriota</taxon>
    </lineage>
</organism>
<proteinExistence type="predicted"/>
<gene>
    <name evidence="1" type="ORF">COV29_03685</name>
</gene>
<dbReference type="AlphaFoldDB" id="A0A2J0Q6J7"/>
<evidence type="ECO:0008006" key="3">
    <source>
        <dbReference type="Google" id="ProtNLM"/>
    </source>
</evidence>
<evidence type="ECO:0000313" key="2">
    <source>
        <dbReference type="Proteomes" id="UP000228496"/>
    </source>
</evidence>
<dbReference type="Gene3D" id="3.30.110.170">
    <property type="entry name" value="Protein of unknown function (DUF541), domain 1"/>
    <property type="match status" value="1"/>
</dbReference>
<comment type="caution">
    <text evidence="1">The sequence shown here is derived from an EMBL/GenBank/DDBJ whole genome shotgun (WGS) entry which is preliminary data.</text>
</comment>
<evidence type="ECO:0000313" key="1">
    <source>
        <dbReference type="EMBL" id="PJE50482.1"/>
    </source>
</evidence>
<dbReference type="InterPro" id="IPR007497">
    <property type="entry name" value="SIMPL/DUF541"/>
</dbReference>
<sequence length="262" mass="28289">MDPKIKNYLGLALVFALILSAFSFAGWVTSYSKSIDPSSIRSFSVHGEGEAVAIPDIAQFYFGLTTPGGADIAKAQSENTEKVNDMIEFLKSEGVAKKDIKTQSYNVYPRYKYYPCREDIGIYPPGPCQTPSIEGYDINQQLSVKVRDFDKGGDLLAGVVERGANNVSGINFTIDDPANVQDEARTKAIEKAKEKAKSIAKAGGFRLGKLLSIQESGTPYYPVAKFDSAMAEGGYGGGGPSPQIEPGSQDITVNVTLIYEIK</sequence>
<dbReference type="Gene3D" id="3.30.70.2970">
    <property type="entry name" value="Protein of unknown function (DUF541), domain 2"/>
    <property type="match status" value="1"/>
</dbReference>
<dbReference type="EMBL" id="PCXQ01000006">
    <property type="protein sequence ID" value="PJE50482.1"/>
    <property type="molecule type" value="Genomic_DNA"/>
</dbReference>
<accession>A0A2J0Q6J7</accession>
<name>A0A2J0Q6J7_9BACT</name>
<dbReference type="Proteomes" id="UP000228496">
    <property type="component" value="Unassembled WGS sequence"/>
</dbReference>